<feature type="domain" description="Jacalin-type lectin" evidence="3">
    <location>
        <begin position="152"/>
        <end position="295"/>
    </location>
</feature>
<comment type="similarity">
    <text evidence="1">Belongs to the jacalin lectin family.</text>
</comment>
<dbReference type="Proteomes" id="UP000694240">
    <property type="component" value="Chromosome 8"/>
</dbReference>
<dbReference type="InterPro" id="IPR033734">
    <property type="entry name" value="Jacalin-like_lectin_dom_plant"/>
</dbReference>
<dbReference type="EMBL" id="JAEFBK010000008">
    <property type="protein sequence ID" value="KAG7577476.1"/>
    <property type="molecule type" value="Genomic_DNA"/>
</dbReference>
<keyword evidence="2" id="KW-0430">Lectin</keyword>
<sequence length="298" mass="31979">MAQKVEAQGGKGGNQWDDGSVHDAVTKIQVGAGGLGIQYVQFDYVKNGQTEQAPLRGIKGRVIAADPFVINHPDEHLVSVEGWYSPEGVIQGLKFISNKKTSDVIGYEDGTQFTLKVKDKKIIGFHGSAGDNLNSLGAYFAPLTSTTPLTPAKQLPALGSDDGAAWDDGAYVGVKKVYVGQAQDGISAVKFVYDKSPEEVVGEEHGKSTLLGFEELVLDYPSEYITAVEGTYDKIFGSEGSVITMLMFKTNKQTSPPFGLEAGTAFELKEEGHKIVGFHGRAGDLLHKFGVHVRPVSN</sequence>
<evidence type="ECO:0000259" key="3">
    <source>
        <dbReference type="PROSITE" id="PS51752"/>
    </source>
</evidence>
<protein>
    <submittedName>
        <fullName evidence="4">Jacalin-like lectin domain superfamily</fullName>
    </submittedName>
</protein>
<reference evidence="4 5" key="1">
    <citation type="submission" date="2020-12" db="EMBL/GenBank/DDBJ databases">
        <title>Concerted genomic and epigenomic changes stabilize Arabidopsis allopolyploids.</title>
        <authorList>
            <person name="Chen Z."/>
        </authorList>
    </citation>
    <scope>NUCLEOTIDE SEQUENCE [LARGE SCALE GENOMIC DNA]</scope>
    <source>
        <strain evidence="4">Allo738</strain>
        <tissue evidence="4">Leaf</tissue>
    </source>
</reference>
<dbReference type="AlphaFoldDB" id="A0A8T2AU90"/>
<dbReference type="SMART" id="SM00915">
    <property type="entry name" value="Jacalin"/>
    <property type="match status" value="2"/>
</dbReference>
<evidence type="ECO:0000313" key="4">
    <source>
        <dbReference type="EMBL" id="KAG7577476.1"/>
    </source>
</evidence>
<evidence type="ECO:0000256" key="1">
    <source>
        <dbReference type="ARBA" id="ARBA00006568"/>
    </source>
</evidence>
<feature type="domain" description="Jacalin-type lectin" evidence="3">
    <location>
        <begin position="2"/>
        <end position="142"/>
    </location>
</feature>
<organism evidence="4 5">
    <name type="scientific">Arabidopsis thaliana x Arabidopsis arenosa</name>
    <dbReference type="NCBI Taxonomy" id="1240361"/>
    <lineage>
        <taxon>Eukaryota</taxon>
        <taxon>Viridiplantae</taxon>
        <taxon>Streptophyta</taxon>
        <taxon>Embryophyta</taxon>
        <taxon>Tracheophyta</taxon>
        <taxon>Spermatophyta</taxon>
        <taxon>Magnoliopsida</taxon>
        <taxon>eudicotyledons</taxon>
        <taxon>Gunneridae</taxon>
        <taxon>Pentapetalae</taxon>
        <taxon>rosids</taxon>
        <taxon>malvids</taxon>
        <taxon>Brassicales</taxon>
        <taxon>Brassicaceae</taxon>
        <taxon>Camelineae</taxon>
        <taxon>Arabidopsis</taxon>
    </lineage>
</organism>
<dbReference type="InterPro" id="IPR001229">
    <property type="entry name" value="Jacalin-like_lectin_dom"/>
</dbReference>
<name>A0A8T2AU90_9BRAS</name>
<keyword evidence="5" id="KW-1185">Reference proteome</keyword>
<proteinExistence type="inferred from homology"/>
<dbReference type="PANTHER" id="PTHR47293:SF71">
    <property type="entry name" value="PYK10-BINDING PROTEIN 1-RELATED"/>
    <property type="match status" value="1"/>
</dbReference>
<dbReference type="GO" id="GO:0030246">
    <property type="term" value="F:carbohydrate binding"/>
    <property type="evidence" value="ECO:0007669"/>
    <property type="project" value="UniProtKB-KW"/>
</dbReference>
<dbReference type="CDD" id="cd09612">
    <property type="entry name" value="Jacalin"/>
    <property type="match status" value="2"/>
</dbReference>
<comment type="caution">
    <text evidence="4">The sequence shown here is derived from an EMBL/GenBank/DDBJ whole genome shotgun (WGS) entry which is preliminary data.</text>
</comment>
<dbReference type="Pfam" id="PF01419">
    <property type="entry name" value="Jacalin"/>
    <property type="match status" value="2"/>
</dbReference>
<dbReference type="PANTHER" id="PTHR47293">
    <property type="entry name" value="JACALIN-RELATED LECTIN 3"/>
    <property type="match status" value="1"/>
</dbReference>
<accession>A0A8T2AU90</accession>
<evidence type="ECO:0000256" key="2">
    <source>
        <dbReference type="ARBA" id="ARBA00022734"/>
    </source>
</evidence>
<dbReference type="PROSITE" id="PS51752">
    <property type="entry name" value="JACALIN_LECTIN"/>
    <property type="match status" value="2"/>
</dbReference>
<dbReference type="FunFam" id="2.100.10.30:FF:000001">
    <property type="entry name" value="Jacalin-related lectin 33"/>
    <property type="match status" value="2"/>
</dbReference>
<gene>
    <name evidence="4" type="ORF">ISN45_Aa03g017530</name>
</gene>
<evidence type="ECO:0000313" key="5">
    <source>
        <dbReference type="Proteomes" id="UP000694240"/>
    </source>
</evidence>